<evidence type="ECO:0000313" key="4">
    <source>
        <dbReference type="EMBL" id="EAR82795.2"/>
    </source>
</evidence>
<name>Q22BW3_TETTS</name>
<dbReference type="PANTHER" id="PTHR10655:SF17">
    <property type="entry name" value="LYSOPHOSPHOLIPASE-LIKE PROTEIN 1"/>
    <property type="match status" value="1"/>
</dbReference>
<dbReference type="InParanoid" id="Q22BW3"/>
<dbReference type="GO" id="GO:0052689">
    <property type="term" value="F:carboxylic ester hydrolase activity"/>
    <property type="evidence" value="ECO:0007669"/>
    <property type="project" value="TreeGrafter"/>
</dbReference>
<keyword evidence="2" id="KW-0378">Hydrolase</keyword>
<dbReference type="SUPFAM" id="SSF53474">
    <property type="entry name" value="alpha/beta-Hydrolases"/>
    <property type="match status" value="1"/>
</dbReference>
<dbReference type="Pfam" id="PF02230">
    <property type="entry name" value="Abhydrolase_2"/>
    <property type="match status" value="1"/>
</dbReference>
<accession>Q22BW3</accession>
<organism evidence="4 5">
    <name type="scientific">Tetrahymena thermophila (strain SB210)</name>
    <dbReference type="NCBI Taxonomy" id="312017"/>
    <lineage>
        <taxon>Eukaryota</taxon>
        <taxon>Sar</taxon>
        <taxon>Alveolata</taxon>
        <taxon>Ciliophora</taxon>
        <taxon>Intramacronucleata</taxon>
        <taxon>Oligohymenophorea</taxon>
        <taxon>Hymenostomatida</taxon>
        <taxon>Tetrahymenina</taxon>
        <taxon>Tetrahymenidae</taxon>
        <taxon>Tetrahymena</taxon>
    </lineage>
</organism>
<dbReference type="ESTHER" id="tetts-q22bw3">
    <property type="family name" value="LYsophospholipase_carboxylesterase"/>
</dbReference>
<dbReference type="KEGG" id="tet:TTHERM_01083050"/>
<evidence type="ECO:0000259" key="3">
    <source>
        <dbReference type="Pfam" id="PF02230"/>
    </source>
</evidence>
<evidence type="ECO:0000313" key="5">
    <source>
        <dbReference type="Proteomes" id="UP000009168"/>
    </source>
</evidence>
<protein>
    <submittedName>
        <fullName evidence="4">Phospholipase/carboxylesterase family protein</fullName>
    </submittedName>
</protein>
<dbReference type="Proteomes" id="UP000009168">
    <property type="component" value="Unassembled WGS sequence"/>
</dbReference>
<gene>
    <name evidence="4" type="ORF">TTHERM_01083050</name>
</gene>
<dbReference type="eggNOG" id="KOG2112">
    <property type="taxonomic scope" value="Eukaryota"/>
</dbReference>
<proteinExistence type="inferred from homology"/>
<comment type="similarity">
    <text evidence="1">Belongs to the AB hydrolase superfamily. AB hydrolase 2 family.</text>
</comment>
<dbReference type="OrthoDB" id="2418081at2759"/>
<dbReference type="InterPro" id="IPR003140">
    <property type="entry name" value="PLipase/COase/thioEstase"/>
</dbReference>
<dbReference type="EMBL" id="GG662563">
    <property type="protein sequence ID" value="EAR82795.2"/>
    <property type="molecule type" value="Genomic_DNA"/>
</dbReference>
<feature type="domain" description="Phospholipase/carboxylesterase/thioesterase" evidence="3">
    <location>
        <begin position="21"/>
        <end position="232"/>
    </location>
</feature>
<keyword evidence="5" id="KW-1185">Reference proteome</keyword>
<dbReference type="RefSeq" id="XP_001030458.2">
    <property type="nucleotide sequence ID" value="XM_001030458.3"/>
</dbReference>
<dbReference type="InterPro" id="IPR029058">
    <property type="entry name" value="AB_hydrolase_fold"/>
</dbReference>
<dbReference type="InterPro" id="IPR050565">
    <property type="entry name" value="LYPA1-2/EST-like"/>
</dbReference>
<dbReference type="GO" id="GO:0005737">
    <property type="term" value="C:cytoplasm"/>
    <property type="evidence" value="ECO:0007669"/>
    <property type="project" value="TreeGrafter"/>
</dbReference>
<dbReference type="Gene3D" id="3.40.50.1820">
    <property type="entry name" value="alpha/beta hydrolase"/>
    <property type="match status" value="1"/>
</dbReference>
<sequence length="233" mass="26388">MFGGINKYKVEKKGDDIYLIPKGQHTHTLVWMHGLGDTAEGYLDFFGESSSPTPDNMKIVLLTAPTRKVTINMGMQMPSWFDFKAFQVNEQNFHQAIGVEEANESAQRIQQVLNEEIAKLNGDSKKVFLGGFSQGGCMTLRAGLTFDKPLGGLIVYSGFLFPTIVDHESNKNTEILISHGEQDPLLPWAQSKQSYTKLNEQTHKVRWEIIKNLQHTFNERSLIVFQEFVKAHL</sequence>
<dbReference type="GeneID" id="7840580"/>
<dbReference type="STRING" id="312017.Q22BW3"/>
<dbReference type="AlphaFoldDB" id="Q22BW3"/>
<dbReference type="GO" id="GO:0008474">
    <property type="term" value="F:palmitoyl-(protein) hydrolase activity"/>
    <property type="evidence" value="ECO:0007669"/>
    <property type="project" value="TreeGrafter"/>
</dbReference>
<dbReference type="HOGENOM" id="CLU_049413_3_2_1"/>
<reference evidence="5" key="1">
    <citation type="journal article" date="2006" name="PLoS Biol.">
        <title>Macronuclear genome sequence of the ciliate Tetrahymena thermophila, a model eukaryote.</title>
        <authorList>
            <person name="Eisen J.A."/>
            <person name="Coyne R.S."/>
            <person name="Wu M."/>
            <person name="Wu D."/>
            <person name="Thiagarajan M."/>
            <person name="Wortman J.R."/>
            <person name="Badger J.H."/>
            <person name="Ren Q."/>
            <person name="Amedeo P."/>
            <person name="Jones K.M."/>
            <person name="Tallon L.J."/>
            <person name="Delcher A.L."/>
            <person name="Salzberg S.L."/>
            <person name="Silva J.C."/>
            <person name="Haas B.J."/>
            <person name="Majoros W.H."/>
            <person name="Farzad M."/>
            <person name="Carlton J.M."/>
            <person name="Smith R.K. Jr."/>
            <person name="Garg J."/>
            <person name="Pearlman R.E."/>
            <person name="Karrer K.M."/>
            <person name="Sun L."/>
            <person name="Manning G."/>
            <person name="Elde N.C."/>
            <person name="Turkewitz A.P."/>
            <person name="Asai D.J."/>
            <person name="Wilkes D.E."/>
            <person name="Wang Y."/>
            <person name="Cai H."/>
            <person name="Collins K."/>
            <person name="Stewart B.A."/>
            <person name="Lee S.R."/>
            <person name="Wilamowska K."/>
            <person name="Weinberg Z."/>
            <person name="Ruzzo W.L."/>
            <person name="Wloga D."/>
            <person name="Gaertig J."/>
            <person name="Frankel J."/>
            <person name="Tsao C.-C."/>
            <person name="Gorovsky M.A."/>
            <person name="Keeling P.J."/>
            <person name="Waller R.F."/>
            <person name="Patron N.J."/>
            <person name="Cherry J.M."/>
            <person name="Stover N.A."/>
            <person name="Krieger C.J."/>
            <person name="del Toro C."/>
            <person name="Ryder H.F."/>
            <person name="Williamson S.C."/>
            <person name="Barbeau R.A."/>
            <person name="Hamilton E.P."/>
            <person name="Orias E."/>
        </authorList>
    </citation>
    <scope>NUCLEOTIDE SEQUENCE [LARGE SCALE GENOMIC DNA]</scope>
    <source>
        <strain evidence="5">SB210</strain>
    </source>
</reference>
<dbReference type="PANTHER" id="PTHR10655">
    <property type="entry name" value="LYSOPHOSPHOLIPASE-RELATED"/>
    <property type="match status" value="1"/>
</dbReference>
<evidence type="ECO:0000256" key="2">
    <source>
        <dbReference type="ARBA" id="ARBA00022801"/>
    </source>
</evidence>
<evidence type="ECO:0000256" key="1">
    <source>
        <dbReference type="ARBA" id="ARBA00006499"/>
    </source>
</evidence>